<dbReference type="EMBL" id="QQXL01000004">
    <property type="protein sequence ID" value="RKW70457.1"/>
    <property type="molecule type" value="Genomic_DNA"/>
</dbReference>
<reference evidence="3 4" key="1">
    <citation type="submission" date="2018-07" db="EMBL/GenBank/DDBJ databases">
        <title>Arthrobacter sp. nov., isolated from raw cow's milk with high bacterial count.</title>
        <authorList>
            <person name="Hahne J."/>
            <person name="Isele D."/>
            <person name="Lipski A."/>
        </authorList>
    </citation>
    <scope>NUCLEOTIDE SEQUENCE [LARGE SCALE GENOMIC DNA]</scope>
    <source>
        <strain evidence="3 4">JZ R-183</strain>
    </source>
</reference>
<dbReference type="GO" id="GO:0004527">
    <property type="term" value="F:exonuclease activity"/>
    <property type="evidence" value="ECO:0007669"/>
    <property type="project" value="UniProtKB-KW"/>
</dbReference>
<keyword evidence="3" id="KW-0540">Nuclease</keyword>
<comment type="caution">
    <text evidence="3">The sequence shown here is derived from an EMBL/GenBank/DDBJ whole genome shotgun (WGS) entry which is preliminary data.</text>
</comment>
<proteinExistence type="predicted"/>
<evidence type="ECO:0000313" key="3">
    <source>
        <dbReference type="EMBL" id="RKW70457.1"/>
    </source>
</evidence>
<keyword evidence="1" id="KW-0472">Membrane</keyword>
<keyword evidence="3" id="KW-0255">Endonuclease</keyword>
<feature type="domain" description="Endonuclease/exonuclease/phosphatase" evidence="2">
    <location>
        <begin position="92"/>
        <end position="302"/>
    </location>
</feature>
<sequence>MALVLGAALAVLPQVDGMGGSAVPVMQALLPLLCCAAILVVFGFAVFRRWVAALILLLATVMAAVPAAVHPPRGQVAAAIPQGQDRHTFAVLSLNVELGQADVEATARKIRESRPVAVAITEATEGWVGRLMKEPDMKELLPHRTGTLPRSGSTGTAIIAAVPLTEESSIWPAGGSRFEQRVAVLTPPKGKPVRLAAVHTLPPTSGGAQQWRTDLRELGQWQRSHRDLPLVMAGDFNASQAHPAFREAAEGLADSASDAGVIPLPTWPSGATVPAFTQIDHLLTAQLETRSWATFEIAGTDHRGVGAVLAGE</sequence>
<keyword evidence="4" id="KW-1185">Reference proteome</keyword>
<dbReference type="AlphaFoldDB" id="A0A496PJ12"/>
<keyword evidence="1" id="KW-0812">Transmembrane</keyword>
<dbReference type="Proteomes" id="UP000273119">
    <property type="component" value="Unassembled WGS sequence"/>
</dbReference>
<evidence type="ECO:0000259" key="2">
    <source>
        <dbReference type="Pfam" id="PF03372"/>
    </source>
</evidence>
<dbReference type="RefSeq" id="WP_121485109.1">
    <property type="nucleotide sequence ID" value="NZ_QQXL01000004.1"/>
</dbReference>
<name>A0A496PJ12_9MICC</name>
<feature type="transmembrane region" description="Helical" evidence="1">
    <location>
        <begin position="51"/>
        <end position="69"/>
    </location>
</feature>
<keyword evidence="3" id="KW-0378">Hydrolase</keyword>
<protein>
    <submittedName>
        <fullName evidence="3">Endonuclease/exonuclease/phosphatase family protein</fullName>
    </submittedName>
</protein>
<dbReference type="Pfam" id="PF03372">
    <property type="entry name" value="Exo_endo_phos"/>
    <property type="match status" value="1"/>
</dbReference>
<dbReference type="InterPro" id="IPR005135">
    <property type="entry name" value="Endo/exonuclease/phosphatase"/>
</dbReference>
<evidence type="ECO:0000313" key="4">
    <source>
        <dbReference type="Proteomes" id="UP000273119"/>
    </source>
</evidence>
<feature type="transmembrane region" description="Helical" evidence="1">
    <location>
        <begin position="27"/>
        <end position="46"/>
    </location>
</feature>
<dbReference type="Gene3D" id="3.60.10.10">
    <property type="entry name" value="Endonuclease/exonuclease/phosphatase"/>
    <property type="match status" value="1"/>
</dbReference>
<keyword evidence="3" id="KW-0269">Exonuclease</keyword>
<keyword evidence="1" id="KW-1133">Transmembrane helix</keyword>
<organism evidence="3 4">
    <name type="scientific">Galactobacter caseinivorans</name>
    <dbReference type="NCBI Taxonomy" id="2676123"/>
    <lineage>
        <taxon>Bacteria</taxon>
        <taxon>Bacillati</taxon>
        <taxon>Actinomycetota</taxon>
        <taxon>Actinomycetes</taxon>
        <taxon>Micrococcales</taxon>
        <taxon>Micrococcaceae</taxon>
        <taxon>Galactobacter</taxon>
    </lineage>
</organism>
<gene>
    <name evidence="3" type="ORF">DWQ67_08230</name>
</gene>
<dbReference type="SUPFAM" id="SSF56219">
    <property type="entry name" value="DNase I-like"/>
    <property type="match status" value="1"/>
</dbReference>
<dbReference type="GO" id="GO:0004519">
    <property type="term" value="F:endonuclease activity"/>
    <property type="evidence" value="ECO:0007669"/>
    <property type="project" value="UniProtKB-KW"/>
</dbReference>
<accession>A0A496PJ12</accession>
<evidence type="ECO:0000256" key="1">
    <source>
        <dbReference type="SAM" id="Phobius"/>
    </source>
</evidence>
<dbReference type="InterPro" id="IPR036691">
    <property type="entry name" value="Endo/exonu/phosph_ase_sf"/>
</dbReference>